<dbReference type="EMBL" id="JBAKFM010000004">
    <property type="protein sequence ID" value="MEX0469747.1"/>
    <property type="molecule type" value="Genomic_DNA"/>
</dbReference>
<dbReference type="Gene3D" id="3.40.50.2020">
    <property type="match status" value="1"/>
</dbReference>
<proteinExistence type="inferred from homology"/>
<dbReference type="PANTHER" id="PTHR47505">
    <property type="entry name" value="DNA UTILIZATION PROTEIN YHGH"/>
    <property type="match status" value="1"/>
</dbReference>
<gene>
    <name evidence="3" type="ORF">V6X73_08410</name>
</gene>
<dbReference type="SUPFAM" id="SSF53271">
    <property type="entry name" value="PRTase-like"/>
    <property type="match status" value="1"/>
</dbReference>
<feature type="domain" description="Double zinc ribbon" evidence="2">
    <location>
        <begin position="21"/>
        <end position="71"/>
    </location>
</feature>
<evidence type="ECO:0000313" key="3">
    <source>
        <dbReference type="EMBL" id="MEX0469747.1"/>
    </source>
</evidence>
<evidence type="ECO:0000313" key="4">
    <source>
        <dbReference type="Proteomes" id="UP001556709"/>
    </source>
</evidence>
<dbReference type="CDD" id="cd06223">
    <property type="entry name" value="PRTases_typeI"/>
    <property type="match status" value="1"/>
</dbReference>
<dbReference type="InterPro" id="IPR051910">
    <property type="entry name" value="ComF/GntX_DNA_util-trans"/>
</dbReference>
<protein>
    <submittedName>
        <fullName evidence="3">ComF family protein</fullName>
    </submittedName>
</protein>
<evidence type="ECO:0000256" key="1">
    <source>
        <dbReference type="ARBA" id="ARBA00008007"/>
    </source>
</evidence>
<dbReference type="Proteomes" id="UP001556709">
    <property type="component" value="Unassembled WGS sequence"/>
</dbReference>
<dbReference type="PANTHER" id="PTHR47505:SF1">
    <property type="entry name" value="DNA UTILIZATION PROTEIN YHGH"/>
    <property type="match status" value="1"/>
</dbReference>
<keyword evidence="4" id="KW-1185">Reference proteome</keyword>
<comment type="caution">
    <text evidence="3">The sequence shown here is derived from an EMBL/GenBank/DDBJ whole genome shotgun (WGS) entry which is preliminary data.</text>
</comment>
<dbReference type="RefSeq" id="WP_367959456.1">
    <property type="nucleotide sequence ID" value="NZ_JBAKFK010000004.1"/>
</dbReference>
<dbReference type="InterPro" id="IPR029057">
    <property type="entry name" value="PRTase-like"/>
</dbReference>
<dbReference type="InterPro" id="IPR000836">
    <property type="entry name" value="PRTase_dom"/>
</dbReference>
<accession>A0ABV3TDL7</accession>
<sequence>MPGHPVNGWRQPPYWRLRFDRLLHGRCHFCNGPVADGGLCPGCREDLPWITAACRCCGAPLSSGAATCAGCIGDPPPFQRTHALWQYRDGIDDCLRAFKDRGDIAMGRLLTDLAVAALTRRGLRLPGPLVPMPLHRDRYRQRGFNQSVLIGRWLGGPCLEDLVEQSRNTADQRGLDARQRRANLDRAFRLRRPPPRAVTLVDDVMTTGASLRALAHCLREGGAEHIRVLVLARAV</sequence>
<reference evidence="3 4" key="1">
    <citation type="submission" date="2024-02" db="EMBL/GenBank/DDBJ databases">
        <title>New especies of Spiribacter isolated from saline water.</title>
        <authorList>
            <person name="Leon M.J."/>
            <person name="De La Haba R."/>
            <person name="Sanchez-Porro C."/>
            <person name="Ventosa A."/>
        </authorList>
    </citation>
    <scope>NUCLEOTIDE SEQUENCE [LARGE SCALE GENOMIC DNA]</scope>
    <source>
        <strain evidence="4">ag22IC6-390</strain>
    </source>
</reference>
<comment type="similarity">
    <text evidence="1">Belongs to the ComF/GntX family.</text>
</comment>
<dbReference type="Pfam" id="PF18912">
    <property type="entry name" value="DZR_2"/>
    <property type="match status" value="1"/>
</dbReference>
<name>A0ABV3TDL7_9GAMM</name>
<organism evidence="3 4">
    <name type="scientific">Spiribacter pallidus</name>
    <dbReference type="NCBI Taxonomy" id="1987936"/>
    <lineage>
        <taxon>Bacteria</taxon>
        <taxon>Pseudomonadati</taxon>
        <taxon>Pseudomonadota</taxon>
        <taxon>Gammaproteobacteria</taxon>
        <taxon>Chromatiales</taxon>
        <taxon>Ectothiorhodospiraceae</taxon>
        <taxon>Spiribacter</taxon>
    </lineage>
</organism>
<evidence type="ECO:0000259" key="2">
    <source>
        <dbReference type="Pfam" id="PF18912"/>
    </source>
</evidence>
<dbReference type="InterPro" id="IPR044005">
    <property type="entry name" value="DZR_2"/>
</dbReference>